<feature type="region of interest" description="Disordered" evidence="1">
    <location>
        <begin position="1"/>
        <end position="28"/>
    </location>
</feature>
<feature type="region of interest" description="Disordered" evidence="1">
    <location>
        <begin position="83"/>
        <end position="121"/>
    </location>
</feature>
<gene>
    <name evidence="2" type="ORF">CAOG_010133</name>
</gene>
<protein>
    <submittedName>
        <fullName evidence="2">Uncharacterized protein</fullName>
    </submittedName>
</protein>
<reference evidence="3" key="1">
    <citation type="submission" date="2011-02" db="EMBL/GenBank/DDBJ databases">
        <title>The Genome Sequence of Capsaspora owczarzaki ATCC 30864.</title>
        <authorList>
            <person name="Russ C."/>
            <person name="Cuomo C."/>
            <person name="Burger G."/>
            <person name="Gray M.W."/>
            <person name="Holland P.W.H."/>
            <person name="King N."/>
            <person name="Lang F.B.F."/>
            <person name="Roger A.J."/>
            <person name="Ruiz-Trillo I."/>
            <person name="Young S.K."/>
            <person name="Zeng Q."/>
            <person name="Gargeya S."/>
            <person name="Alvarado L."/>
            <person name="Berlin A."/>
            <person name="Chapman S.B."/>
            <person name="Chen Z."/>
            <person name="Freedman E."/>
            <person name="Gellesch M."/>
            <person name="Goldberg J."/>
            <person name="Griggs A."/>
            <person name="Gujja S."/>
            <person name="Heilman E."/>
            <person name="Heiman D."/>
            <person name="Howarth C."/>
            <person name="Mehta T."/>
            <person name="Neiman D."/>
            <person name="Pearson M."/>
            <person name="Roberts A."/>
            <person name="Saif S."/>
            <person name="Shea T."/>
            <person name="Shenoy N."/>
            <person name="Sisk P."/>
            <person name="Stolte C."/>
            <person name="Sykes S."/>
            <person name="White J."/>
            <person name="Yandava C."/>
            <person name="Haas B."/>
            <person name="Nusbaum C."/>
            <person name="Birren B."/>
        </authorList>
    </citation>
    <scope>NUCLEOTIDE SEQUENCE</scope>
    <source>
        <strain evidence="3">ATCC 30864</strain>
    </source>
</reference>
<feature type="compositionally biased region" description="Basic and acidic residues" evidence="1">
    <location>
        <begin position="109"/>
        <end position="121"/>
    </location>
</feature>
<evidence type="ECO:0000256" key="1">
    <source>
        <dbReference type="SAM" id="MobiDB-lite"/>
    </source>
</evidence>
<dbReference type="InParanoid" id="A0A0D2X5B1"/>
<feature type="compositionally biased region" description="Basic residues" evidence="1">
    <location>
        <begin position="86"/>
        <end position="95"/>
    </location>
</feature>
<sequence length="121" mass="13749">MSLQRQRGDSSESSRAMHQRLNRMSRGTRRCICSMGRRLMTSNRRVSRSLLQWRSIGMALTCAAALRTRAGLVAQSVRFDMETLKAGRHGPQRKGKPADQESKANATHLQDRTKTDFRSPF</sequence>
<organism evidence="2 3">
    <name type="scientific">Capsaspora owczarzaki (strain ATCC 30864)</name>
    <dbReference type="NCBI Taxonomy" id="595528"/>
    <lineage>
        <taxon>Eukaryota</taxon>
        <taxon>Filasterea</taxon>
        <taxon>Capsaspora</taxon>
    </lineage>
</organism>
<dbReference type="Proteomes" id="UP000008743">
    <property type="component" value="Unassembled WGS sequence"/>
</dbReference>
<proteinExistence type="predicted"/>
<feature type="compositionally biased region" description="Basic residues" evidence="1">
    <location>
        <begin position="17"/>
        <end position="28"/>
    </location>
</feature>
<accession>A0A0D2X5B1</accession>
<evidence type="ECO:0000313" key="2">
    <source>
        <dbReference type="EMBL" id="KJE97499.1"/>
    </source>
</evidence>
<dbReference type="AlphaFoldDB" id="A0A0D2X5B1"/>
<keyword evidence="3" id="KW-1185">Reference proteome</keyword>
<name>A0A0D2X5B1_CAPO3</name>
<dbReference type="EMBL" id="KE346374">
    <property type="protein sequence ID" value="KJE97499.1"/>
    <property type="molecule type" value="Genomic_DNA"/>
</dbReference>
<feature type="compositionally biased region" description="Basic and acidic residues" evidence="1">
    <location>
        <begin position="1"/>
        <end position="12"/>
    </location>
</feature>
<evidence type="ECO:0000313" key="3">
    <source>
        <dbReference type="Proteomes" id="UP000008743"/>
    </source>
</evidence>